<keyword evidence="1" id="KW-0175">Coiled coil</keyword>
<dbReference type="PROSITE" id="PS50003">
    <property type="entry name" value="PH_DOMAIN"/>
    <property type="match status" value="2"/>
</dbReference>
<feature type="coiled-coil region" evidence="1">
    <location>
        <begin position="1333"/>
        <end position="1393"/>
    </location>
</feature>
<feature type="compositionally biased region" description="Polar residues" evidence="2">
    <location>
        <begin position="569"/>
        <end position="581"/>
    </location>
</feature>
<dbReference type="SMART" id="SM00233">
    <property type="entry name" value="PH"/>
    <property type="match status" value="2"/>
</dbReference>
<feature type="compositionally biased region" description="Polar residues" evidence="2">
    <location>
        <begin position="1180"/>
        <end position="1191"/>
    </location>
</feature>
<keyword evidence="4" id="KW-1185">Reference proteome</keyword>
<dbReference type="Gene3D" id="2.30.29.30">
    <property type="entry name" value="Pleckstrin-homology domain (PH domain)/Phosphotyrosine-binding domain (PTB)"/>
    <property type="match status" value="2"/>
</dbReference>
<feature type="domain" description="PH" evidence="3">
    <location>
        <begin position="449"/>
        <end position="544"/>
    </location>
</feature>
<feature type="region of interest" description="Disordered" evidence="2">
    <location>
        <begin position="560"/>
        <end position="584"/>
    </location>
</feature>
<dbReference type="InterPro" id="IPR011993">
    <property type="entry name" value="PH-like_dom_sf"/>
</dbReference>
<dbReference type="GeneID" id="108255917"/>
<evidence type="ECO:0000256" key="1">
    <source>
        <dbReference type="SAM" id="Coils"/>
    </source>
</evidence>
<dbReference type="Pfam" id="PF00169">
    <property type="entry name" value="PH"/>
    <property type="match status" value="2"/>
</dbReference>
<evidence type="ECO:0000259" key="3">
    <source>
        <dbReference type="PROSITE" id="PS50003"/>
    </source>
</evidence>
<dbReference type="GO" id="GO:0051015">
    <property type="term" value="F:actin filament binding"/>
    <property type="evidence" value="ECO:0007669"/>
    <property type="project" value="TreeGrafter"/>
</dbReference>
<name>A0A2D0PQR6_ICTPU</name>
<dbReference type="InterPro" id="IPR052223">
    <property type="entry name" value="Actin_Cytoskeleton_Reg"/>
</dbReference>
<sequence length="1609" mass="184443">MDVTWAVRSSGETNSLLTETEVGRNMSVLKMEVWCKKFQANVFDQNRCQNCFKSRELHVMMREEMEQVKPIYASWLCLAPEGLDFDNPMQRSRKWQRRFFILYEHGCLEFALDELPSTIPQGSVNLHQCTDVIDAEGRTGQKNTLCIITPDQEIYIRGDSKEIINGWCEQLLVFRQINEQRRRKKGSSSPVPSQEEASAMKSVCSVAAANTKAVEDHELCNPKEVDEPSEETENMNIGWEVNVTTADADSPSSDKCATQGIGKLKTPDIKQETFSLDTHQAEGGSVLQLPFQRHSTSLHSPEPWRAVTRDLSPSDLPLNSSASHSLHWQEHHAESCAKKHPKASSLAKHMMRDQENIGQPQAGMQQDKNCKDTCFIKCSMTADECWTTANEKQCKMCPQCTSRSQTGHIQNMEKPVGLLEAPQSNIHPLRRPQTVEVKASESSMKPDLLNFKKGWLFIDDHDQWRKYWFVLSAHSLHYYFDSGAEESSQLVGEIDLTSCHRVIELHDQRNFGFEIWTHGLVYKLATVTARMRQNWIQALTKNIQDQSAPDVASIPDDCPSRVGRRSGPDVTQESMSLSSPVNDECYTKQSSDHYTRCQGHPKTSSWTEMLTQEGAREQERVEQNAEESISRWRGRQERRQRYAIVMGSSLCPLDERSISTQENQQQERMREIEECWLQVEKMTIGEEKRVLLYPAWQHEDSVELKKHLEHYRKRQMVALTIQSESDNEDYSQDHGHGTDWSLGQEPTCDLGTESGPQKMGPNKQNLSLTDKYQETKGLVNLKDLRRQQINDLMDLHPLSQSSSEFTNEPKRKSECNLLHEVITSDKPIKSLRSLALCQANRDSERAAMAVSEDTDSDKAMVKLLSQQADFLTRQNETLNQRNQELVNQLAEADREIDKLKAEFFYKPNGHQPELESIVECLELELSRSCGQLKEAQIQLAEMEEKLKDTHQNLQLKEAMLRGLGFLTMDREYKIAFPEIIDRLRQCVQVLELKVSEVVSQQWLSNLTCKELQTQNTLLMKSAVQNGQKIMKDDEKNKMLERELGSNIPQCKGLAHTKDQQHQNRLESVEEALKKRSSVFRLLLEAISHLAGNEMPESVSEHETAQMNPKVLRRLQLENDIWESFVNTLKNTTSNNLENAEAACLLQSSEMKLEEVKMYLSALSIYKSTSSNSLTLSSYSRPDNSGNTSTNPDIIGINDGEMEEEQIDVMWKGLKEHMQKKLILIDHVTSKLELFTNNEFFSETTRQCSIWKKTNALYPMISVVMDIVTAYLVEKLSQSVIMQKSIAIQTENQEMRLEQNNMTVHEKSVVSEVTEKETITNLKSHINELEHLLSERLTSLQQQHEKDKERLKAAFEQSITLLKESHRKATEVLLLKHKQEHELLQEEKERLLTEEVAACLTVIEAMKRAYSLEVEKMLQKACQEKTYSGGTNIEVIMKSHSEELSAVQRELDALSEQYTQKCLENVHLAEALQTERDALQQYQCQNLALSAHNRELTSHLVKEIMSTVAKDGCSQLVHDRERYELMIKLQVKESCQEQEIDTLKNELYVAKMDQNIASERFQKIQTELNLVKETSEQQISQLKENLRLVYKALEESIKKTMPATPLATSS</sequence>
<accession>A0A2D0PQR6</accession>
<feature type="region of interest" description="Disordered" evidence="2">
    <location>
        <begin position="725"/>
        <end position="765"/>
    </location>
</feature>
<feature type="coiled-coil region" evidence="1">
    <location>
        <begin position="1525"/>
        <end position="1584"/>
    </location>
</feature>
<dbReference type="Proteomes" id="UP000221080">
    <property type="component" value="Chromosome 2"/>
</dbReference>
<feature type="region of interest" description="Disordered" evidence="2">
    <location>
        <begin position="315"/>
        <end position="336"/>
    </location>
</feature>
<feature type="coiled-coil region" evidence="1">
    <location>
        <begin position="861"/>
        <end position="959"/>
    </location>
</feature>
<proteinExistence type="predicted"/>
<dbReference type="GO" id="GO:0015629">
    <property type="term" value="C:actin cytoskeleton"/>
    <property type="evidence" value="ECO:0007669"/>
    <property type="project" value="TreeGrafter"/>
</dbReference>
<reference evidence="4" key="1">
    <citation type="journal article" date="2016" name="Nat. Commun.">
        <title>The channel catfish genome sequence provides insights into the evolution of scale formation in teleosts.</title>
        <authorList>
            <person name="Liu Z."/>
            <person name="Liu S."/>
            <person name="Yao J."/>
            <person name="Bao L."/>
            <person name="Zhang J."/>
            <person name="Li Y."/>
            <person name="Jiang C."/>
            <person name="Sun L."/>
            <person name="Wang R."/>
            <person name="Zhang Y."/>
            <person name="Zhou T."/>
            <person name="Zeng Q."/>
            <person name="Fu Q."/>
            <person name="Gao S."/>
            <person name="Li N."/>
            <person name="Koren S."/>
            <person name="Jiang Y."/>
            <person name="Zimin A."/>
            <person name="Xu P."/>
            <person name="Phillippy A.M."/>
            <person name="Geng X."/>
            <person name="Song L."/>
            <person name="Sun F."/>
            <person name="Li C."/>
            <person name="Wang X."/>
            <person name="Chen A."/>
            <person name="Jin Y."/>
            <person name="Yuan Z."/>
            <person name="Yang Y."/>
            <person name="Tan S."/>
            <person name="Peatman E."/>
            <person name="Lu J."/>
            <person name="Qin Z."/>
            <person name="Dunham R."/>
            <person name="Li Z."/>
            <person name="Sonstegard T."/>
            <person name="Feng J."/>
            <person name="Danzmann R.G."/>
            <person name="Schroeder S."/>
            <person name="Scheffler B."/>
            <person name="Duke M.V."/>
            <person name="Ballard L."/>
            <person name="Kucuktas H."/>
            <person name="Kaltenboeck L."/>
            <person name="Liu H."/>
            <person name="Armbruster J."/>
            <person name="Xie Y."/>
            <person name="Kirby M.L."/>
            <person name="Tian Y."/>
            <person name="Flanagan M.E."/>
            <person name="Mu W."/>
            <person name="Waldbieser G.C."/>
        </authorList>
    </citation>
    <scope>NUCLEOTIDE SEQUENCE [LARGE SCALE GENOMIC DNA]</scope>
    <source>
        <strain evidence="4">SDA103</strain>
    </source>
</reference>
<dbReference type="PANTHER" id="PTHR17271:SF1">
    <property type="entry name" value="PROTEIN OUTSPREAD"/>
    <property type="match status" value="1"/>
</dbReference>
<reference evidence="5" key="2">
    <citation type="submission" date="2025-08" db="UniProtKB">
        <authorList>
            <consortium name="RefSeq"/>
        </authorList>
    </citation>
    <scope>IDENTIFICATION</scope>
    <source>
        <tissue evidence="5">Blood</tissue>
    </source>
</reference>
<evidence type="ECO:0000313" key="4">
    <source>
        <dbReference type="Proteomes" id="UP000221080"/>
    </source>
</evidence>
<evidence type="ECO:0000256" key="2">
    <source>
        <dbReference type="SAM" id="MobiDB-lite"/>
    </source>
</evidence>
<gene>
    <name evidence="5" type="primary">LOC108255917</name>
</gene>
<dbReference type="SUPFAM" id="SSF50729">
    <property type="entry name" value="PH domain-like"/>
    <property type="match status" value="2"/>
</dbReference>
<dbReference type="PANTHER" id="PTHR17271">
    <property type="entry name" value="PLECKSTRIN HOMOLOGY PH DOMAIN-CONTAINING PROTEIN"/>
    <property type="match status" value="1"/>
</dbReference>
<feature type="compositionally biased region" description="Basic and acidic residues" evidence="2">
    <location>
        <begin position="327"/>
        <end position="336"/>
    </location>
</feature>
<evidence type="ECO:0000313" key="5">
    <source>
        <dbReference type="RefSeq" id="XP_017307776.2"/>
    </source>
</evidence>
<organism evidence="4 5">
    <name type="scientific">Ictalurus punctatus</name>
    <name type="common">Channel catfish</name>
    <name type="synonym">Silurus punctatus</name>
    <dbReference type="NCBI Taxonomy" id="7998"/>
    <lineage>
        <taxon>Eukaryota</taxon>
        <taxon>Metazoa</taxon>
        <taxon>Chordata</taxon>
        <taxon>Craniata</taxon>
        <taxon>Vertebrata</taxon>
        <taxon>Euteleostomi</taxon>
        <taxon>Actinopterygii</taxon>
        <taxon>Neopterygii</taxon>
        <taxon>Teleostei</taxon>
        <taxon>Ostariophysi</taxon>
        <taxon>Siluriformes</taxon>
        <taxon>Ictaluridae</taxon>
        <taxon>Ictalurus</taxon>
    </lineage>
</organism>
<dbReference type="OrthoDB" id="9942268at2759"/>
<dbReference type="RefSeq" id="XP_017307776.2">
    <property type="nucleotide sequence ID" value="XM_017452287.3"/>
</dbReference>
<dbReference type="KEGG" id="ipu:108255917"/>
<feature type="domain" description="PH" evidence="3">
    <location>
        <begin position="69"/>
        <end position="176"/>
    </location>
</feature>
<feature type="region of interest" description="Disordered" evidence="2">
    <location>
        <begin position="1172"/>
        <end position="1195"/>
    </location>
</feature>
<dbReference type="InterPro" id="IPR001849">
    <property type="entry name" value="PH_domain"/>
</dbReference>
<protein>
    <submittedName>
        <fullName evidence="5">Myosin phosphatase Rho-interacting protein isoform X1</fullName>
    </submittedName>
</protein>